<feature type="transmembrane region" description="Helical" evidence="1">
    <location>
        <begin position="12"/>
        <end position="34"/>
    </location>
</feature>
<dbReference type="EMBL" id="FQXG01000003">
    <property type="protein sequence ID" value="SHH62956.1"/>
    <property type="molecule type" value="Genomic_DNA"/>
</dbReference>
<evidence type="ECO:0000256" key="1">
    <source>
        <dbReference type="SAM" id="Phobius"/>
    </source>
</evidence>
<accession>A0A1M5UJE8</accession>
<dbReference type="RefSeq" id="WP_067655073.1">
    <property type="nucleotide sequence ID" value="NZ_FQXG01000003.1"/>
</dbReference>
<proteinExistence type="predicted"/>
<name>A0A1M5UJE8_9GAMM</name>
<reference evidence="2 3" key="1">
    <citation type="submission" date="2016-11" db="EMBL/GenBank/DDBJ databases">
        <authorList>
            <person name="Jaros S."/>
            <person name="Januszkiewicz K."/>
            <person name="Wedrychowicz H."/>
        </authorList>
    </citation>
    <scope>NUCLEOTIDE SEQUENCE [LARGE SCALE GENOMIC DNA]</scope>
    <source>
        <strain evidence="2 3">DSM 16917</strain>
    </source>
</reference>
<sequence length="212" mass="24029">MRTDGWSDGFKWVMDVIKSILVFGLVAMIATHTVDRDQTRREMRNLLAEREISSLGRAAERLFLASDNYFAVAYDSSAGNPQSKRADWSPSCADGQILASSKDRYENAYYDEFDRALQDIAGRYPSLEPLVMHVEETNKNMHESWKDSDKWDEFKGYRDETRAAVGLLVEALRESEDTCWDRFLENPGATVSARDCASEVTNSSLYPAIASK</sequence>
<gene>
    <name evidence="2" type="ORF">SAMN02745129_2595</name>
</gene>
<keyword evidence="1" id="KW-1133">Transmembrane helix</keyword>
<keyword evidence="1" id="KW-0472">Membrane</keyword>
<keyword evidence="3" id="KW-1185">Reference proteome</keyword>
<dbReference type="AlphaFoldDB" id="A0A1M5UJE8"/>
<evidence type="ECO:0000313" key="3">
    <source>
        <dbReference type="Proteomes" id="UP000184268"/>
    </source>
</evidence>
<evidence type="ECO:0000313" key="2">
    <source>
        <dbReference type="EMBL" id="SHH62956.1"/>
    </source>
</evidence>
<organism evidence="2 3">
    <name type="scientific">Ferrimonas marina</name>
    <dbReference type="NCBI Taxonomy" id="299255"/>
    <lineage>
        <taxon>Bacteria</taxon>
        <taxon>Pseudomonadati</taxon>
        <taxon>Pseudomonadota</taxon>
        <taxon>Gammaproteobacteria</taxon>
        <taxon>Alteromonadales</taxon>
        <taxon>Ferrimonadaceae</taxon>
        <taxon>Ferrimonas</taxon>
    </lineage>
</organism>
<keyword evidence="1" id="KW-0812">Transmembrane</keyword>
<protein>
    <submittedName>
        <fullName evidence="2">Uncharacterized protein</fullName>
    </submittedName>
</protein>
<dbReference type="Proteomes" id="UP000184268">
    <property type="component" value="Unassembled WGS sequence"/>
</dbReference>